<dbReference type="InterPro" id="IPR001584">
    <property type="entry name" value="Integrase_cat-core"/>
</dbReference>
<dbReference type="Proteomes" id="UP000499080">
    <property type="component" value="Unassembled WGS sequence"/>
</dbReference>
<dbReference type="PROSITE" id="PS50994">
    <property type="entry name" value="INTEGRASE"/>
    <property type="match status" value="1"/>
</dbReference>
<gene>
    <name evidence="4" type="ORF">AVEN_151259_1</name>
    <name evidence="3" type="ORF">AVEN_254803_1</name>
</gene>
<dbReference type="InterPro" id="IPR012337">
    <property type="entry name" value="RNaseH-like_sf"/>
</dbReference>
<evidence type="ECO:0000259" key="2">
    <source>
        <dbReference type="PROSITE" id="PS50994"/>
    </source>
</evidence>
<dbReference type="PANTHER" id="PTHR38681:SF1">
    <property type="entry name" value="RETROVIRUS-RELATED POL POLYPROTEIN FROM TRANSPOSON 412-LIKE PROTEIN"/>
    <property type="match status" value="1"/>
</dbReference>
<dbReference type="EMBL" id="BGPR01015159">
    <property type="protein sequence ID" value="GBN68218.1"/>
    <property type="molecule type" value="Genomic_DNA"/>
</dbReference>
<organism evidence="4 5">
    <name type="scientific">Araneus ventricosus</name>
    <name type="common">Orbweaver spider</name>
    <name type="synonym">Epeira ventricosa</name>
    <dbReference type="NCBI Taxonomy" id="182803"/>
    <lineage>
        <taxon>Eukaryota</taxon>
        <taxon>Metazoa</taxon>
        <taxon>Ecdysozoa</taxon>
        <taxon>Arthropoda</taxon>
        <taxon>Chelicerata</taxon>
        <taxon>Arachnida</taxon>
        <taxon>Araneae</taxon>
        <taxon>Araneomorphae</taxon>
        <taxon>Entelegynae</taxon>
        <taxon>Araneoidea</taxon>
        <taxon>Araneidae</taxon>
        <taxon>Araneus</taxon>
    </lineage>
</organism>
<reference evidence="4 5" key="1">
    <citation type="journal article" date="2019" name="Sci. Rep.">
        <title>Orb-weaving spider Araneus ventricosus genome elucidates the spidroin gene catalogue.</title>
        <authorList>
            <person name="Kono N."/>
            <person name="Nakamura H."/>
            <person name="Ohtoshi R."/>
            <person name="Moran D.A.P."/>
            <person name="Shinohara A."/>
            <person name="Yoshida Y."/>
            <person name="Fujiwara M."/>
            <person name="Mori M."/>
            <person name="Tomita M."/>
            <person name="Arakawa K."/>
        </authorList>
    </citation>
    <scope>NUCLEOTIDE SEQUENCE [LARGE SCALE GENOMIC DNA]</scope>
</reference>
<evidence type="ECO:0000256" key="1">
    <source>
        <dbReference type="SAM" id="MobiDB-lite"/>
    </source>
</evidence>
<name>A0A4Y2RDD6_ARAVE</name>
<dbReference type="OrthoDB" id="6430313at2759"/>
<dbReference type="GO" id="GO:0003676">
    <property type="term" value="F:nucleic acid binding"/>
    <property type="evidence" value="ECO:0007669"/>
    <property type="project" value="InterPro"/>
</dbReference>
<evidence type="ECO:0000313" key="3">
    <source>
        <dbReference type="EMBL" id="GBN68218.1"/>
    </source>
</evidence>
<feature type="region of interest" description="Disordered" evidence="1">
    <location>
        <begin position="239"/>
        <end position="259"/>
    </location>
</feature>
<evidence type="ECO:0000313" key="5">
    <source>
        <dbReference type="Proteomes" id="UP000499080"/>
    </source>
</evidence>
<dbReference type="AlphaFoldDB" id="A0A4Y2RDD6"/>
<comment type="caution">
    <text evidence="4">The sequence shown here is derived from an EMBL/GenBank/DDBJ whole genome shotgun (WGS) entry which is preliminary data.</text>
</comment>
<sequence length="289" mass="32539">MTIIDRFTRWPEVIPTTNITAETTCKALIHNWIPRFGCPVTITTDQGRNFDSHLFRHLNDILGTKRISTTSYHLQSIGFVERFHRHLRSSIIAHSQPKWTETLPIVLLGIRSAIKPDINATCAELVYAATLRLPSDILNSKSYLSTPTDIYVSKFKSINPISTRRHSVKPIYIHPSLQTCSHVFLRVESVKPPLSPPYTGPHPVISRKEKTFVLQINNKNITVSIDSIKPAYVLSESSDSLLPTPTSTHKLEDAPSPIYAPENEPAIVKPITTRSGRHVHFPKTLITVM</sequence>
<dbReference type="SUPFAM" id="SSF53098">
    <property type="entry name" value="Ribonuclease H-like"/>
    <property type="match status" value="1"/>
</dbReference>
<dbReference type="PANTHER" id="PTHR38681">
    <property type="entry name" value="RETROVIRUS-RELATED POL POLYPROTEIN FROM TRANSPOSON 412-LIKE PROTEIN-RELATED"/>
    <property type="match status" value="1"/>
</dbReference>
<accession>A0A4Y2RDD6</accession>
<protein>
    <recommendedName>
        <fullName evidence="2">Integrase catalytic domain-containing protein</fullName>
    </recommendedName>
</protein>
<dbReference type="InterPro" id="IPR036397">
    <property type="entry name" value="RNaseH_sf"/>
</dbReference>
<proteinExistence type="predicted"/>
<keyword evidence="5" id="KW-1185">Reference proteome</keyword>
<dbReference type="Gene3D" id="3.30.420.10">
    <property type="entry name" value="Ribonuclease H-like superfamily/Ribonuclease H"/>
    <property type="match status" value="1"/>
</dbReference>
<dbReference type="EMBL" id="BGPR01016661">
    <property type="protein sequence ID" value="GBN73757.1"/>
    <property type="molecule type" value="Genomic_DNA"/>
</dbReference>
<feature type="domain" description="Integrase catalytic" evidence="2">
    <location>
        <begin position="1"/>
        <end position="142"/>
    </location>
</feature>
<dbReference type="GO" id="GO:0015074">
    <property type="term" value="P:DNA integration"/>
    <property type="evidence" value="ECO:0007669"/>
    <property type="project" value="InterPro"/>
</dbReference>
<feature type="compositionally biased region" description="Low complexity" evidence="1">
    <location>
        <begin position="239"/>
        <end position="248"/>
    </location>
</feature>
<evidence type="ECO:0000313" key="4">
    <source>
        <dbReference type="EMBL" id="GBN73757.1"/>
    </source>
</evidence>